<reference evidence="1" key="1">
    <citation type="submission" date="2021-02" db="EMBL/GenBank/DDBJ databases">
        <authorList>
            <consortium name="DOE Joint Genome Institute"/>
            <person name="Ahrendt S."/>
            <person name="Looney B.P."/>
            <person name="Miyauchi S."/>
            <person name="Morin E."/>
            <person name="Drula E."/>
            <person name="Courty P.E."/>
            <person name="Chicoki N."/>
            <person name="Fauchery L."/>
            <person name="Kohler A."/>
            <person name="Kuo A."/>
            <person name="Labutti K."/>
            <person name="Pangilinan J."/>
            <person name="Lipzen A."/>
            <person name="Riley R."/>
            <person name="Andreopoulos W."/>
            <person name="He G."/>
            <person name="Johnson J."/>
            <person name="Barry K.W."/>
            <person name="Grigoriev I.V."/>
            <person name="Nagy L."/>
            <person name="Hibbett D."/>
            <person name="Henrissat B."/>
            <person name="Matheny P.B."/>
            <person name="Labbe J."/>
            <person name="Martin F."/>
        </authorList>
    </citation>
    <scope>NUCLEOTIDE SEQUENCE</scope>
    <source>
        <strain evidence="1">EC-137</strain>
    </source>
</reference>
<organism evidence="1 2">
    <name type="scientific">Vararia minispora EC-137</name>
    <dbReference type="NCBI Taxonomy" id="1314806"/>
    <lineage>
        <taxon>Eukaryota</taxon>
        <taxon>Fungi</taxon>
        <taxon>Dikarya</taxon>
        <taxon>Basidiomycota</taxon>
        <taxon>Agaricomycotina</taxon>
        <taxon>Agaricomycetes</taxon>
        <taxon>Russulales</taxon>
        <taxon>Lachnocladiaceae</taxon>
        <taxon>Vararia</taxon>
    </lineage>
</organism>
<dbReference type="Proteomes" id="UP000814128">
    <property type="component" value="Unassembled WGS sequence"/>
</dbReference>
<keyword evidence="2" id="KW-1185">Reference proteome</keyword>
<reference evidence="1" key="2">
    <citation type="journal article" date="2022" name="New Phytol.">
        <title>Evolutionary transition to the ectomycorrhizal habit in the genomes of a hyperdiverse lineage of mushroom-forming fungi.</title>
        <authorList>
            <person name="Looney B."/>
            <person name="Miyauchi S."/>
            <person name="Morin E."/>
            <person name="Drula E."/>
            <person name="Courty P.E."/>
            <person name="Kohler A."/>
            <person name="Kuo A."/>
            <person name="LaButti K."/>
            <person name="Pangilinan J."/>
            <person name="Lipzen A."/>
            <person name="Riley R."/>
            <person name="Andreopoulos W."/>
            <person name="He G."/>
            <person name="Johnson J."/>
            <person name="Nolan M."/>
            <person name="Tritt A."/>
            <person name="Barry K.W."/>
            <person name="Grigoriev I.V."/>
            <person name="Nagy L.G."/>
            <person name="Hibbett D."/>
            <person name="Henrissat B."/>
            <person name="Matheny P.B."/>
            <person name="Labbe J."/>
            <person name="Martin F.M."/>
        </authorList>
    </citation>
    <scope>NUCLEOTIDE SEQUENCE</scope>
    <source>
        <strain evidence="1">EC-137</strain>
    </source>
</reference>
<dbReference type="EMBL" id="MU273476">
    <property type="protein sequence ID" value="KAI0036040.1"/>
    <property type="molecule type" value="Genomic_DNA"/>
</dbReference>
<proteinExistence type="predicted"/>
<evidence type="ECO:0000313" key="1">
    <source>
        <dbReference type="EMBL" id="KAI0036040.1"/>
    </source>
</evidence>
<sequence>MALEDKKRTIGTDVVHGDSVFQNRSHEVAPSISVTTSFQATLSNPEPTVTDIREGRAHGYSRLSQPTSTRVESVLSKIHDGYALTYGSGLAAAQAVLEFYKPKKIAITGGYYGVHLVIENYKRDRGVEVVDIDIEDYAGVDLCWIETPLNPTGEARNLQYYADRVHAVGGQLVVDATFAPPPLQYPFKWGVDMIMHSGSKYLGGHSDLLNGTLVVKTETDALLTYFQLWKKRYVLGSPMGSFEAWLLLRSLRTLHLRVPRQSASATHLAQWLDHIARTPAGETYDGVPGGIIEKTFHSSLQGQDGNAWSPAQQMEGGGSPTFAILMARPEWAEFLPRKLELFTNATSLGGVESLIEQRAKSSPGEDPRIVRISVGVEEVEDLKDDMRRVLQAISQVSLPFAEMRPDSKLTVLFSALTHISPIVLS</sequence>
<name>A0ACB8QW63_9AGAM</name>
<gene>
    <name evidence="1" type="ORF">K488DRAFT_41965</name>
</gene>
<accession>A0ACB8QW63</accession>
<protein>
    <submittedName>
        <fullName evidence="1">Cystathionine gamma-synthase</fullName>
    </submittedName>
</protein>
<evidence type="ECO:0000313" key="2">
    <source>
        <dbReference type="Proteomes" id="UP000814128"/>
    </source>
</evidence>
<comment type="caution">
    <text evidence="1">The sequence shown here is derived from an EMBL/GenBank/DDBJ whole genome shotgun (WGS) entry which is preliminary data.</text>
</comment>